<accession>A0ABT1ZIH6</accession>
<dbReference type="EMBL" id="JANTHX010000008">
    <property type="protein sequence ID" value="MCS0500496.1"/>
    <property type="molecule type" value="Genomic_DNA"/>
</dbReference>
<dbReference type="Pfam" id="PF14200">
    <property type="entry name" value="RicinB_lectin_2"/>
    <property type="match status" value="1"/>
</dbReference>
<keyword evidence="1" id="KW-0812">Transmembrane</keyword>
<evidence type="ECO:0000313" key="4">
    <source>
        <dbReference type="Proteomes" id="UP001205337"/>
    </source>
</evidence>
<sequence length="473" mass="48156">MRIGRIGRGARISLVAGIAAFSVLAGTGAGWAYWSAQASSTTTLAAANLTVTSSGFAASTLGNENVTAAGASSLSTTGSITLTNSTVTSSTQIQTLSVTFSRASGDTTLAGATTLTVWPVASAANCTATAIPTGATSASWSAGVTVSTPLAAGNSAIYCLRNTVADRQSISAASGTRSFTPQAAATLTVGNFTGTATPTSTVQSQYIYPLQQISAGYWWYVTLASTTWCWDVSGQATTSGSQLISFACKNGTDANQDFRYVDGDGDGYGNFQPRHATNLRVAAANSTTSGSAVDMRTADDASALQQWQPQLVSGSGASGTYQFVNKYSGLCLTMPATSTGAATQTTCAGSSSQRFTFTQRSAVQLTSLSCTSTGSGNGRTATYSWTSDWAGGGYTVQAQQTSTSAWQTIASASGAGATSAGVPAPIGTPLTSWGSGTYNVRILNVDGAVVGTDTITVSAQYAFIFFQYYYAGC</sequence>
<dbReference type="InterPro" id="IPR000772">
    <property type="entry name" value="Ricin_B_lectin"/>
</dbReference>
<evidence type="ECO:0000313" key="3">
    <source>
        <dbReference type="EMBL" id="MCS0500496.1"/>
    </source>
</evidence>
<protein>
    <submittedName>
        <fullName evidence="3">RICIN domain-containing protein</fullName>
    </submittedName>
</protein>
<gene>
    <name evidence="3" type="ORF">NUH29_13150</name>
</gene>
<name>A0ABT1ZIH6_9MICO</name>
<feature type="domain" description="Ricin B lectin" evidence="2">
    <location>
        <begin position="218"/>
        <end position="358"/>
    </location>
</feature>
<comment type="caution">
    <text evidence="3">The sequence shown here is derived from an EMBL/GenBank/DDBJ whole genome shotgun (WGS) entry which is preliminary data.</text>
</comment>
<keyword evidence="1" id="KW-1133">Transmembrane helix</keyword>
<dbReference type="Proteomes" id="UP001205337">
    <property type="component" value="Unassembled WGS sequence"/>
</dbReference>
<dbReference type="SUPFAM" id="SSF50370">
    <property type="entry name" value="Ricin B-like lectins"/>
    <property type="match status" value="1"/>
</dbReference>
<proteinExistence type="predicted"/>
<keyword evidence="1" id="KW-0472">Membrane</keyword>
<dbReference type="InterPro" id="IPR035992">
    <property type="entry name" value="Ricin_B-like_lectins"/>
</dbReference>
<reference evidence="3 4" key="1">
    <citation type="submission" date="2022-08" db="EMBL/GenBank/DDBJ databases">
        <authorList>
            <person name="Li F."/>
        </authorList>
    </citation>
    <scope>NUCLEOTIDE SEQUENCE [LARGE SCALE GENOMIC DNA]</scope>
    <source>
        <strain evidence="3 4">10F1B-8-1</strain>
    </source>
</reference>
<dbReference type="SMART" id="SM00458">
    <property type="entry name" value="RICIN"/>
    <property type="match status" value="1"/>
</dbReference>
<feature type="transmembrane region" description="Helical" evidence="1">
    <location>
        <begin position="12"/>
        <end position="34"/>
    </location>
</feature>
<organism evidence="3 4">
    <name type="scientific">Protaetiibacter mangrovi</name>
    <dbReference type="NCBI Taxonomy" id="2970926"/>
    <lineage>
        <taxon>Bacteria</taxon>
        <taxon>Bacillati</taxon>
        <taxon>Actinomycetota</taxon>
        <taxon>Actinomycetes</taxon>
        <taxon>Micrococcales</taxon>
        <taxon>Microbacteriaceae</taxon>
        <taxon>Protaetiibacter</taxon>
    </lineage>
</organism>
<dbReference type="Gene3D" id="2.80.10.50">
    <property type="match status" value="1"/>
</dbReference>
<evidence type="ECO:0000259" key="2">
    <source>
        <dbReference type="SMART" id="SM00458"/>
    </source>
</evidence>
<evidence type="ECO:0000256" key="1">
    <source>
        <dbReference type="SAM" id="Phobius"/>
    </source>
</evidence>
<keyword evidence="4" id="KW-1185">Reference proteome</keyword>
<dbReference type="PROSITE" id="PS50231">
    <property type="entry name" value="RICIN_B_LECTIN"/>
    <property type="match status" value="1"/>
</dbReference>
<dbReference type="RefSeq" id="WP_258799669.1">
    <property type="nucleotide sequence ID" value="NZ_JANTHX010000008.1"/>
</dbReference>
<dbReference type="CDD" id="cd00161">
    <property type="entry name" value="beta-trefoil_Ricin-like"/>
    <property type="match status" value="1"/>
</dbReference>